<dbReference type="Pfam" id="PF10805">
    <property type="entry name" value="DUF2730"/>
    <property type="match status" value="1"/>
</dbReference>
<dbReference type="Proteomes" id="UP000515756">
    <property type="component" value="Chromosome"/>
</dbReference>
<feature type="transmembrane region" description="Helical" evidence="1">
    <location>
        <begin position="12"/>
        <end position="32"/>
    </location>
</feature>
<sequence length="104" mass="11780">MWDFIVKNWGPLYALASLVGLIVIILLSKTYAKREDLTGLAARVARVEQQLSDLPTEKKLHTLQLEISELRGELRALAPELRQARRLADMLLENELSAVQKEKA</sequence>
<dbReference type="InterPro" id="IPR020269">
    <property type="entry name" value="Phage_Mu_Releasin"/>
</dbReference>
<evidence type="ECO:0000313" key="3">
    <source>
        <dbReference type="Proteomes" id="UP000515756"/>
    </source>
</evidence>
<proteinExistence type="predicted"/>
<protein>
    <recommendedName>
        <fullName evidence="4">DUF2730 family protein</fullName>
    </recommendedName>
</protein>
<organism evidence="2 3">
    <name type="scientific">Aeromonas caviae</name>
    <name type="common">Aeromonas punctata</name>
    <dbReference type="NCBI Taxonomy" id="648"/>
    <lineage>
        <taxon>Bacteria</taxon>
        <taxon>Pseudomonadati</taxon>
        <taxon>Pseudomonadota</taxon>
        <taxon>Gammaproteobacteria</taxon>
        <taxon>Aeromonadales</taxon>
        <taxon>Aeromonadaceae</taxon>
        <taxon>Aeromonas</taxon>
    </lineage>
</organism>
<name>A0A6S4TU26_AERCA</name>
<evidence type="ECO:0000256" key="1">
    <source>
        <dbReference type="SAM" id="Phobius"/>
    </source>
</evidence>
<evidence type="ECO:0008006" key="4">
    <source>
        <dbReference type="Google" id="ProtNLM"/>
    </source>
</evidence>
<keyword evidence="1" id="KW-1133">Transmembrane helix</keyword>
<keyword evidence="1" id="KW-0472">Membrane</keyword>
<gene>
    <name evidence="2" type="ORF">WP2W18E01_38670</name>
</gene>
<dbReference type="EMBL" id="AP021927">
    <property type="protein sequence ID" value="BBQ32285.1"/>
    <property type="molecule type" value="Genomic_DNA"/>
</dbReference>
<evidence type="ECO:0000313" key="2">
    <source>
        <dbReference type="EMBL" id="BBQ32285.1"/>
    </source>
</evidence>
<dbReference type="RefSeq" id="WP_182935444.1">
    <property type="nucleotide sequence ID" value="NZ_AP021927.1"/>
</dbReference>
<keyword evidence="1" id="KW-0812">Transmembrane</keyword>
<reference evidence="2 3" key="1">
    <citation type="submission" date="2019-12" db="EMBL/GenBank/DDBJ databases">
        <title>complete genome sequences of Aeromonas caviae str. WP2-W18-ESBL-01 isolated from wastewater treatment plant effluent.</title>
        <authorList>
            <person name="Sekizuka T."/>
            <person name="Itokawa K."/>
            <person name="Yatsu K."/>
            <person name="Inamine Y."/>
            <person name="Kuroda M."/>
        </authorList>
    </citation>
    <scope>NUCLEOTIDE SEQUENCE [LARGE SCALE GENOMIC DNA]</scope>
    <source>
        <strain evidence="2 3">WP2-W18-ESBL-01</strain>
    </source>
</reference>
<dbReference type="AlphaFoldDB" id="A0A6S4TU26"/>
<accession>A0A6S4TU26</accession>